<evidence type="ECO:0000313" key="1">
    <source>
        <dbReference type="EMBL" id="MBB5968009.1"/>
    </source>
</evidence>
<dbReference type="RefSeq" id="WP_184948693.1">
    <property type="nucleotide sequence ID" value="NZ_BAAAWZ010000001.1"/>
</dbReference>
<dbReference type="AlphaFoldDB" id="A0A841DEV3"/>
<reference evidence="1 2" key="1">
    <citation type="submission" date="2020-08" db="EMBL/GenBank/DDBJ databases">
        <title>Genomic Encyclopedia of Type Strains, Phase III (KMG-III): the genomes of soil and plant-associated and newly described type strains.</title>
        <authorList>
            <person name="Whitman W."/>
        </authorList>
    </citation>
    <scope>NUCLEOTIDE SEQUENCE [LARGE SCALE GENOMIC DNA]</scope>
    <source>
        <strain evidence="1 2">CECT 3303</strain>
    </source>
</reference>
<organism evidence="1 2">
    <name type="scientific">Planomonospora venezuelensis</name>
    <dbReference type="NCBI Taxonomy" id="1999"/>
    <lineage>
        <taxon>Bacteria</taxon>
        <taxon>Bacillati</taxon>
        <taxon>Actinomycetota</taxon>
        <taxon>Actinomycetes</taxon>
        <taxon>Streptosporangiales</taxon>
        <taxon>Streptosporangiaceae</taxon>
        <taxon>Planomonospora</taxon>
    </lineage>
</organism>
<name>A0A841DEV3_PLAVE</name>
<sequence length="90" mass="9572">MLQEGADLLGLRDAELPVQTAIAGTQPWAAGQEPGSDMAELTARYAERFPALTAAIADARDTPHDNGWAFGLRFLLDGLGVLIEERAAAH</sequence>
<proteinExistence type="predicted"/>
<gene>
    <name evidence="1" type="ORF">FHS22_007327</name>
</gene>
<evidence type="ECO:0000313" key="2">
    <source>
        <dbReference type="Proteomes" id="UP000562352"/>
    </source>
</evidence>
<dbReference type="InterPro" id="IPR036271">
    <property type="entry name" value="Tet_transcr_reg_TetR-rel_C_sf"/>
</dbReference>
<accession>A0A841DEV3</accession>
<protein>
    <recommendedName>
        <fullName evidence="3">Tetracycline repressor TetR C-terminal domain-containing protein</fullName>
    </recommendedName>
</protein>
<dbReference type="EMBL" id="JACHJJ010000045">
    <property type="protein sequence ID" value="MBB5968009.1"/>
    <property type="molecule type" value="Genomic_DNA"/>
</dbReference>
<comment type="caution">
    <text evidence="1">The sequence shown here is derived from an EMBL/GenBank/DDBJ whole genome shotgun (WGS) entry which is preliminary data.</text>
</comment>
<dbReference type="Proteomes" id="UP000562352">
    <property type="component" value="Unassembled WGS sequence"/>
</dbReference>
<keyword evidence="2" id="KW-1185">Reference proteome</keyword>
<dbReference type="Gene3D" id="1.10.357.10">
    <property type="entry name" value="Tetracycline Repressor, domain 2"/>
    <property type="match status" value="1"/>
</dbReference>
<dbReference type="SUPFAM" id="SSF48498">
    <property type="entry name" value="Tetracyclin repressor-like, C-terminal domain"/>
    <property type="match status" value="1"/>
</dbReference>
<evidence type="ECO:0008006" key="3">
    <source>
        <dbReference type="Google" id="ProtNLM"/>
    </source>
</evidence>